<evidence type="ECO:0000256" key="2">
    <source>
        <dbReference type="ARBA" id="ARBA00022448"/>
    </source>
</evidence>
<keyword evidence="6 7" id="KW-0472">Membrane</keyword>
<dbReference type="Proteomes" id="UP000571084">
    <property type="component" value="Unassembled WGS sequence"/>
</dbReference>
<evidence type="ECO:0000256" key="3">
    <source>
        <dbReference type="ARBA" id="ARBA00022475"/>
    </source>
</evidence>
<sequence>MATEDAQRTLWWLYGIQLVSMGALEMSGPFWPVYLRSLGDLSPRMTGIVGGAAYAGPMLAAMLTTPLWGRLGDRYGHKPMLLRALFALAATQLWVVFAGSVTSVLCARLVQGGFAGFIAAAQAYGAGMSTAKRRTLLIAQLQTATAIGSFAGPMLGGWLYAGYGFESVNLVATGLCLSCAIAALVCLPQQRKHFSARESQIKKPPEHHVSPLWLGLLLAIVLIQAGKMMPQIFFALYVDSVLVAPAWVTGLCYGITALGLTFSAPLWARYFDKLPDARALRTVEFVTWLCVATLVLQALASNLTVFILVRFLWGIWLGGLLPVFYALLSRASGDNIQGYIMGLANSASKAGGLLGFGCGTVAIAWFGLTQGFWFVALTYLVAALGIRVLRCYFLPTSQTTCADMLR</sequence>
<dbReference type="EMBL" id="JACHHQ010000006">
    <property type="protein sequence ID" value="MBB5201310.1"/>
    <property type="molecule type" value="Genomic_DNA"/>
</dbReference>
<feature type="transmembrane region" description="Helical" evidence="7">
    <location>
        <begin position="46"/>
        <end position="68"/>
    </location>
</feature>
<evidence type="ECO:0000256" key="7">
    <source>
        <dbReference type="SAM" id="Phobius"/>
    </source>
</evidence>
<dbReference type="Gene3D" id="1.20.1250.20">
    <property type="entry name" value="MFS general substrate transporter like domains"/>
    <property type="match status" value="2"/>
</dbReference>
<name>A0A840RXY5_9BURK</name>
<evidence type="ECO:0000313" key="10">
    <source>
        <dbReference type="Proteomes" id="UP000571084"/>
    </source>
</evidence>
<keyword evidence="3" id="KW-1003">Cell membrane</keyword>
<feature type="transmembrane region" description="Helical" evidence="7">
    <location>
        <begin position="107"/>
        <end position="124"/>
    </location>
</feature>
<feature type="transmembrane region" description="Helical" evidence="7">
    <location>
        <begin position="80"/>
        <end position="101"/>
    </location>
</feature>
<keyword evidence="10" id="KW-1185">Reference proteome</keyword>
<dbReference type="PANTHER" id="PTHR43414:SF6">
    <property type="entry name" value="MULTIDRUG RESISTANCE PROTEIN MDTG"/>
    <property type="match status" value="1"/>
</dbReference>
<organism evidence="9 10">
    <name type="scientific">Glaciimonas immobilis</name>
    <dbReference type="NCBI Taxonomy" id="728004"/>
    <lineage>
        <taxon>Bacteria</taxon>
        <taxon>Pseudomonadati</taxon>
        <taxon>Pseudomonadota</taxon>
        <taxon>Betaproteobacteria</taxon>
        <taxon>Burkholderiales</taxon>
        <taxon>Oxalobacteraceae</taxon>
        <taxon>Glaciimonas</taxon>
    </lineage>
</organism>
<feature type="transmembrane region" description="Helical" evidence="7">
    <location>
        <begin position="340"/>
        <end position="366"/>
    </location>
</feature>
<feature type="transmembrane region" description="Helical" evidence="7">
    <location>
        <begin position="279"/>
        <end position="299"/>
    </location>
</feature>
<dbReference type="PANTHER" id="PTHR43414">
    <property type="entry name" value="MULTIDRUG RESISTANCE PROTEIN MDTG"/>
    <property type="match status" value="1"/>
</dbReference>
<protein>
    <submittedName>
        <fullName evidence="9">MFS family permease</fullName>
    </submittedName>
</protein>
<feature type="transmembrane region" description="Helical" evidence="7">
    <location>
        <begin position="372"/>
        <end position="389"/>
    </location>
</feature>
<dbReference type="GO" id="GO:0005886">
    <property type="term" value="C:plasma membrane"/>
    <property type="evidence" value="ECO:0007669"/>
    <property type="project" value="UniProtKB-SubCell"/>
</dbReference>
<reference evidence="9 10" key="1">
    <citation type="submission" date="2020-08" db="EMBL/GenBank/DDBJ databases">
        <title>Genomic Encyclopedia of Type Strains, Phase IV (KMG-IV): sequencing the most valuable type-strain genomes for metagenomic binning, comparative biology and taxonomic classification.</title>
        <authorList>
            <person name="Goeker M."/>
        </authorList>
    </citation>
    <scope>NUCLEOTIDE SEQUENCE [LARGE SCALE GENOMIC DNA]</scope>
    <source>
        <strain evidence="9 10">DSM 23240</strain>
    </source>
</reference>
<evidence type="ECO:0000256" key="4">
    <source>
        <dbReference type="ARBA" id="ARBA00022692"/>
    </source>
</evidence>
<evidence type="ECO:0000256" key="5">
    <source>
        <dbReference type="ARBA" id="ARBA00022989"/>
    </source>
</evidence>
<feature type="transmembrane region" description="Helical" evidence="7">
    <location>
        <begin position="136"/>
        <end position="161"/>
    </location>
</feature>
<feature type="transmembrane region" description="Helical" evidence="7">
    <location>
        <begin position="167"/>
        <end position="187"/>
    </location>
</feature>
<keyword evidence="4 7" id="KW-0812">Transmembrane</keyword>
<dbReference type="RefSeq" id="WP_168056595.1">
    <property type="nucleotide sequence ID" value="NZ_JAAOZT010000011.1"/>
</dbReference>
<dbReference type="Pfam" id="PF07690">
    <property type="entry name" value="MFS_1"/>
    <property type="match status" value="1"/>
</dbReference>
<keyword evidence="5 7" id="KW-1133">Transmembrane helix</keyword>
<dbReference type="GO" id="GO:0022857">
    <property type="term" value="F:transmembrane transporter activity"/>
    <property type="evidence" value="ECO:0007669"/>
    <property type="project" value="InterPro"/>
</dbReference>
<feature type="transmembrane region" description="Helical" evidence="7">
    <location>
        <begin position="246"/>
        <end position="267"/>
    </location>
</feature>
<dbReference type="PROSITE" id="PS50850">
    <property type="entry name" value="MFS"/>
    <property type="match status" value="1"/>
</dbReference>
<dbReference type="AlphaFoldDB" id="A0A840RXY5"/>
<proteinExistence type="predicted"/>
<comment type="subcellular location">
    <subcellularLocation>
        <location evidence="1">Cell membrane</location>
        <topology evidence="1">Multi-pass membrane protein</topology>
    </subcellularLocation>
</comment>
<evidence type="ECO:0000313" key="9">
    <source>
        <dbReference type="EMBL" id="MBB5201310.1"/>
    </source>
</evidence>
<dbReference type="InterPro" id="IPR036259">
    <property type="entry name" value="MFS_trans_sf"/>
</dbReference>
<evidence type="ECO:0000256" key="1">
    <source>
        <dbReference type="ARBA" id="ARBA00004651"/>
    </source>
</evidence>
<gene>
    <name evidence="9" type="ORF">HNR39_003159</name>
</gene>
<evidence type="ECO:0000259" key="8">
    <source>
        <dbReference type="PROSITE" id="PS50850"/>
    </source>
</evidence>
<comment type="caution">
    <text evidence="9">The sequence shown here is derived from an EMBL/GenBank/DDBJ whole genome shotgun (WGS) entry which is preliminary data.</text>
</comment>
<evidence type="ECO:0000256" key="6">
    <source>
        <dbReference type="ARBA" id="ARBA00023136"/>
    </source>
</evidence>
<dbReference type="SUPFAM" id="SSF103473">
    <property type="entry name" value="MFS general substrate transporter"/>
    <property type="match status" value="1"/>
</dbReference>
<accession>A0A840RXY5</accession>
<dbReference type="InterPro" id="IPR020846">
    <property type="entry name" value="MFS_dom"/>
</dbReference>
<feature type="transmembrane region" description="Helical" evidence="7">
    <location>
        <begin position="208"/>
        <end position="226"/>
    </location>
</feature>
<keyword evidence="2" id="KW-0813">Transport</keyword>
<feature type="transmembrane region" description="Helical" evidence="7">
    <location>
        <begin position="305"/>
        <end position="328"/>
    </location>
</feature>
<feature type="transmembrane region" description="Helical" evidence="7">
    <location>
        <begin position="12"/>
        <end position="34"/>
    </location>
</feature>
<dbReference type="InterPro" id="IPR011701">
    <property type="entry name" value="MFS"/>
</dbReference>
<feature type="domain" description="Major facilitator superfamily (MFS) profile" evidence="8">
    <location>
        <begin position="1"/>
        <end position="394"/>
    </location>
</feature>